<dbReference type="Pfam" id="PF13392">
    <property type="entry name" value="HNH_3"/>
    <property type="match status" value="1"/>
</dbReference>
<dbReference type="GeneID" id="11541421"/>
<dbReference type="EMBL" id="JN116824">
    <property type="protein sequence ID" value="AEV51959.1"/>
    <property type="molecule type" value="Genomic_DNA"/>
</dbReference>
<dbReference type="KEGG" id="vg:11541421"/>
<dbReference type="OrthoDB" id="21336at10239"/>
<name>G9FH70_9CAUD</name>
<evidence type="ECO:0000313" key="2">
    <source>
        <dbReference type="EMBL" id="AEV51959.1"/>
    </source>
</evidence>
<dbReference type="InterPro" id="IPR003615">
    <property type="entry name" value="HNH_nuc"/>
</dbReference>
<accession>G9FH70</accession>
<evidence type="ECO:0000259" key="1">
    <source>
        <dbReference type="Pfam" id="PF13392"/>
    </source>
</evidence>
<sequence>MADLLEYEARPTGAGHSNRPLTHSSDLSREGLAMKATRVCCIDGCDRSITPDDYHKICPMHRGRLRRGGDLTAPARIFGNDEKRFWSKVDKSGECWIWTAALKPNGYGHAWFNKRSQYAHRVSYELTFGEIEAGMVIDHMCRNKACVNPSHLDAVSNAENVRRGLVESVERGQETVLTHCPHGHEKSPDNVYVVPGTGERRCRTCIRADDIRTRAARRERQRVAREAKRLRLADESMRALAPFVRVDGDKA</sequence>
<keyword evidence="2" id="KW-0540">Nuclease</keyword>
<dbReference type="InterPro" id="IPR044930">
    <property type="entry name" value="Homing_endonuclease_His-Me"/>
</dbReference>
<dbReference type="GO" id="GO:0004519">
    <property type="term" value="F:endonuclease activity"/>
    <property type="evidence" value="ECO:0007669"/>
    <property type="project" value="UniProtKB-KW"/>
</dbReference>
<dbReference type="RefSeq" id="YP_005087215.1">
    <property type="nucleotide sequence ID" value="NC_016654.1"/>
</dbReference>
<keyword evidence="2" id="KW-0255">Endonuclease</keyword>
<dbReference type="Gene3D" id="3.90.75.10">
    <property type="entry name" value="Homing Intron 3 (I-ppo) Encoded Endonuclease, Chain A"/>
    <property type="match status" value="1"/>
</dbReference>
<keyword evidence="3" id="KW-1185">Reference proteome</keyword>
<dbReference type="Proteomes" id="UP000005431">
    <property type="component" value="Segment"/>
</dbReference>
<feature type="domain" description="HNH nuclease" evidence="1">
    <location>
        <begin position="118"/>
        <end position="162"/>
    </location>
</feature>
<organism evidence="2 3">
    <name type="scientific">Rhodococcus phage REQ3</name>
    <dbReference type="NCBI Taxonomy" id="1109714"/>
    <lineage>
        <taxon>Viruses</taxon>
        <taxon>Duplodnaviria</taxon>
        <taxon>Heunggongvirae</taxon>
        <taxon>Uroviricota</taxon>
        <taxon>Caudoviricetes</taxon>
        <taxon>Caudoviricetes incertae sedis</taxon>
        <taxon>Wodongavirus</taxon>
        <taxon>Wodongavirus REQ3</taxon>
    </lineage>
</organism>
<protein>
    <submittedName>
        <fullName evidence="2">Endonuclease</fullName>
    </submittedName>
</protein>
<dbReference type="InterPro" id="IPR044925">
    <property type="entry name" value="His-Me_finger_sf"/>
</dbReference>
<keyword evidence="2" id="KW-0378">Hydrolase</keyword>
<evidence type="ECO:0000313" key="3">
    <source>
        <dbReference type="Proteomes" id="UP000005431"/>
    </source>
</evidence>
<reference evidence="2 3" key="1">
    <citation type="submission" date="2011-06" db="EMBL/GenBank/DDBJ databases">
        <title>Two lysogenic phages can make up a single lytic phage.</title>
        <authorList>
            <person name="Petrovski S."/>
        </authorList>
    </citation>
    <scope>NUCLEOTIDE SEQUENCE [LARGE SCALE GENOMIC DNA]</scope>
</reference>
<proteinExistence type="predicted"/>
<dbReference type="SUPFAM" id="SSF54060">
    <property type="entry name" value="His-Me finger endonucleases"/>
    <property type="match status" value="1"/>
</dbReference>